<comment type="caution">
    <text evidence="1">The sequence shown here is derived from an EMBL/GenBank/DDBJ whole genome shotgun (WGS) entry which is preliminary data.</text>
</comment>
<sequence length="140" mass="15140">MVRNLPKNTDPRDRRLSPAQGCLGFASASGQTGGLCAPALAHRSAWRGFLTLSTVSLPHPAMHQCLPAREGWVILTILPCRLGLGGLRAEESGPLVRCRPEQTDLAGTPLALLECEDREQRRTCTFFLGTSVSEEVRCGT</sequence>
<evidence type="ECO:0000313" key="2">
    <source>
        <dbReference type="Proteomes" id="UP001266305"/>
    </source>
</evidence>
<gene>
    <name evidence="1" type="ORF">P7K49_008845</name>
</gene>
<reference evidence="1 2" key="1">
    <citation type="submission" date="2023-05" db="EMBL/GenBank/DDBJ databases">
        <title>B98-5 Cell Line De Novo Hybrid Assembly: An Optical Mapping Approach.</title>
        <authorList>
            <person name="Kananen K."/>
            <person name="Auerbach J.A."/>
            <person name="Kautto E."/>
            <person name="Blachly J.S."/>
        </authorList>
    </citation>
    <scope>NUCLEOTIDE SEQUENCE [LARGE SCALE GENOMIC DNA]</scope>
    <source>
        <strain evidence="1">B95-8</strain>
        <tissue evidence="1">Cell line</tissue>
    </source>
</reference>
<protein>
    <submittedName>
        <fullName evidence="1">Uncharacterized protein</fullName>
    </submittedName>
</protein>
<accession>A0ABQ9W0I6</accession>
<dbReference type="Proteomes" id="UP001266305">
    <property type="component" value="Unassembled WGS sequence"/>
</dbReference>
<keyword evidence="2" id="KW-1185">Reference proteome</keyword>
<dbReference type="EMBL" id="JASSZA010000004">
    <property type="protein sequence ID" value="KAK2114579.1"/>
    <property type="molecule type" value="Genomic_DNA"/>
</dbReference>
<name>A0ABQ9W0I6_SAGOE</name>
<proteinExistence type="predicted"/>
<organism evidence="1 2">
    <name type="scientific">Saguinus oedipus</name>
    <name type="common">Cotton-top tamarin</name>
    <name type="synonym">Oedipomidas oedipus</name>
    <dbReference type="NCBI Taxonomy" id="9490"/>
    <lineage>
        <taxon>Eukaryota</taxon>
        <taxon>Metazoa</taxon>
        <taxon>Chordata</taxon>
        <taxon>Craniata</taxon>
        <taxon>Vertebrata</taxon>
        <taxon>Euteleostomi</taxon>
        <taxon>Mammalia</taxon>
        <taxon>Eutheria</taxon>
        <taxon>Euarchontoglires</taxon>
        <taxon>Primates</taxon>
        <taxon>Haplorrhini</taxon>
        <taxon>Platyrrhini</taxon>
        <taxon>Cebidae</taxon>
        <taxon>Callitrichinae</taxon>
        <taxon>Saguinus</taxon>
    </lineage>
</organism>
<evidence type="ECO:0000313" key="1">
    <source>
        <dbReference type="EMBL" id="KAK2114579.1"/>
    </source>
</evidence>